<evidence type="ECO:0000256" key="1">
    <source>
        <dbReference type="ARBA" id="ARBA00004953"/>
    </source>
</evidence>
<evidence type="ECO:0000313" key="5">
    <source>
        <dbReference type="Proteomes" id="UP001205890"/>
    </source>
</evidence>
<keyword evidence="3 4" id="KW-0560">Oxidoreductase</keyword>
<dbReference type="EC" id="1.3.1.106" evidence="4"/>
<dbReference type="Pfam" id="PF02571">
    <property type="entry name" value="CbiJ"/>
    <property type="match status" value="1"/>
</dbReference>
<keyword evidence="2" id="KW-0169">Cobalamin biosynthesis</keyword>
<dbReference type="GO" id="GO:0016491">
    <property type="term" value="F:oxidoreductase activity"/>
    <property type="evidence" value="ECO:0007669"/>
    <property type="project" value="UniProtKB-KW"/>
</dbReference>
<accession>A0ABT1LE92</accession>
<evidence type="ECO:0000256" key="2">
    <source>
        <dbReference type="ARBA" id="ARBA00022573"/>
    </source>
</evidence>
<dbReference type="PANTHER" id="PTHR36925">
    <property type="entry name" value="COBALT-PRECORRIN-6A REDUCTASE"/>
    <property type="match status" value="1"/>
</dbReference>
<dbReference type="PROSITE" id="PS51014">
    <property type="entry name" value="COBK_CBIJ"/>
    <property type="match status" value="1"/>
</dbReference>
<protein>
    <submittedName>
        <fullName evidence="4">Cobalt-precorrin-6A reductase</fullName>
        <ecNumber evidence="4">1.3.1.106</ecNumber>
    </submittedName>
</protein>
<organism evidence="4 5">
    <name type="scientific">Alsobacter ponti</name>
    <dbReference type="NCBI Taxonomy" id="2962936"/>
    <lineage>
        <taxon>Bacteria</taxon>
        <taxon>Pseudomonadati</taxon>
        <taxon>Pseudomonadota</taxon>
        <taxon>Alphaproteobacteria</taxon>
        <taxon>Hyphomicrobiales</taxon>
        <taxon>Alsobacteraceae</taxon>
        <taxon>Alsobacter</taxon>
    </lineage>
</organism>
<keyword evidence="5" id="KW-1185">Reference proteome</keyword>
<name>A0ABT1LE92_9HYPH</name>
<comment type="caution">
    <text evidence="4">The sequence shown here is derived from an EMBL/GenBank/DDBJ whole genome shotgun (WGS) entry which is preliminary data.</text>
</comment>
<dbReference type="InterPro" id="IPR003723">
    <property type="entry name" value="Precorrin-6x_reduct"/>
</dbReference>
<gene>
    <name evidence="4" type="ORF">NK718_14955</name>
</gene>
<reference evidence="4 5" key="1">
    <citation type="submission" date="2022-07" db="EMBL/GenBank/DDBJ databases">
        <authorList>
            <person name="Li W.-J."/>
            <person name="Deng Q.-Q."/>
        </authorList>
    </citation>
    <scope>NUCLEOTIDE SEQUENCE [LARGE SCALE GENOMIC DNA]</scope>
    <source>
        <strain evidence="4 5">SYSU M60028</strain>
    </source>
</reference>
<comment type="pathway">
    <text evidence="1">Cofactor biosynthesis; adenosylcobalamin biosynthesis.</text>
</comment>
<evidence type="ECO:0000313" key="4">
    <source>
        <dbReference type="EMBL" id="MCP8939826.1"/>
    </source>
</evidence>
<dbReference type="NCBIfam" id="TIGR00715">
    <property type="entry name" value="precor6x_red"/>
    <property type="match status" value="1"/>
</dbReference>
<dbReference type="PANTHER" id="PTHR36925:SF1">
    <property type="entry name" value="COBALT-PRECORRIN-6A REDUCTASE"/>
    <property type="match status" value="1"/>
</dbReference>
<dbReference type="EMBL" id="JANCLU010000015">
    <property type="protein sequence ID" value="MCP8939826.1"/>
    <property type="molecule type" value="Genomic_DNA"/>
</dbReference>
<proteinExistence type="predicted"/>
<dbReference type="Proteomes" id="UP001205890">
    <property type="component" value="Unassembled WGS sequence"/>
</dbReference>
<evidence type="ECO:0000256" key="3">
    <source>
        <dbReference type="ARBA" id="ARBA00023002"/>
    </source>
</evidence>
<dbReference type="NCBIfam" id="NF005968">
    <property type="entry name" value="PRK08057.1-2"/>
    <property type="match status" value="1"/>
</dbReference>
<dbReference type="RefSeq" id="WP_254743833.1">
    <property type="nucleotide sequence ID" value="NZ_JANCLU010000015.1"/>
</dbReference>
<sequence length="248" mass="26280">MRVLVLGGTTEATALARALAGRVEFAPTLSLAGRTDRPAAQPIPARVGGFGGVAGLADYLRSEGIEAVVDATHPFAARMSEHAAQACREAGVPLVALTRPPWTPGPGDRWIDVPDMAGAVDALGEVPRTVFLTVGRLSLPAFAARPEHTYVVRTIDEPGEGPLPPRVRLIRARGPFAEEDEVALMRREGVDIVVSKNSGGEATSAKLAAARRLGLPVVMVRRPPRPETKQAHGVAEALGFLERHRRAP</sequence>